<evidence type="ECO:0000256" key="3">
    <source>
        <dbReference type="ARBA" id="ARBA00022525"/>
    </source>
</evidence>
<dbReference type="InterPro" id="IPR008502">
    <property type="entry name" value="Prolamin-like"/>
</dbReference>
<dbReference type="GO" id="GO:0080155">
    <property type="term" value="P:regulation of double fertilization forming a zygote and endosperm"/>
    <property type="evidence" value="ECO:0007669"/>
    <property type="project" value="UniProtKB-ARBA"/>
</dbReference>
<feature type="signal peptide" evidence="9">
    <location>
        <begin position="1"/>
        <end position="22"/>
    </location>
</feature>
<sequence>MASTHKLFILFSLVTITALVSSASMVESRSLSNPSSSLAVRLKLEGEPSNCWESLWKLQACSGEIITFFLNGETYLGHACCQAIRVIGHDCWPNVVASLGFTNEETDTLEGYCDEVGLHSPPPPQSIVDPKPPQSINNYSCTGVHLHIIVALMSWAHRHQCSSVTVSFASTTRKIDSGSSELIAPPVCCGILPFGILYVDGV</sequence>
<dbReference type="InterPro" id="IPR044711">
    <property type="entry name" value="EC11-15"/>
</dbReference>
<dbReference type="PANTHER" id="PTHR35293:SF1">
    <property type="entry name" value="EGG CELL-SECRETED PROTEIN 1.5"/>
    <property type="match status" value="1"/>
</dbReference>
<protein>
    <submittedName>
        <fullName evidence="11">Egg cell-secreted protein 1.1</fullName>
    </submittedName>
</protein>
<dbReference type="Proteomes" id="UP000257109">
    <property type="component" value="Unassembled WGS sequence"/>
</dbReference>
<feature type="non-terminal residue" evidence="11">
    <location>
        <position position="1"/>
    </location>
</feature>
<comment type="subcellular location">
    <subcellularLocation>
        <location evidence="1">Cytoplasmic vesicle</location>
    </subcellularLocation>
    <subcellularLocation>
        <location evidence="2">Secreted</location>
    </subcellularLocation>
</comment>
<dbReference type="STRING" id="157652.A0A371HZM1"/>
<dbReference type="GO" id="GO:0009567">
    <property type="term" value="P:double fertilization forming a zygote and endosperm"/>
    <property type="evidence" value="ECO:0007669"/>
    <property type="project" value="InterPro"/>
</dbReference>
<accession>A0A371HZM1</accession>
<name>A0A371HZM1_MUCPR</name>
<evidence type="ECO:0000313" key="12">
    <source>
        <dbReference type="Proteomes" id="UP000257109"/>
    </source>
</evidence>
<reference evidence="11" key="1">
    <citation type="submission" date="2018-05" db="EMBL/GenBank/DDBJ databases">
        <title>Draft genome of Mucuna pruriens seed.</title>
        <authorList>
            <person name="Nnadi N.E."/>
            <person name="Vos R."/>
            <person name="Hasami M.H."/>
            <person name="Devisetty U.K."/>
            <person name="Aguiy J.C."/>
        </authorList>
    </citation>
    <scope>NUCLEOTIDE SEQUENCE [LARGE SCALE GENOMIC DNA]</scope>
    <source>
        <strain evidence="11">JCA_2017</strain>
    </source>
</reference>
<evidence type="ECO:0000256" key="9">
    <source>
        <dbReference type="SAM" id="SignalP"/>
    </source>
</evidence>
<keyword evidence="3" id="KW-0964">Secreted</keyword>
<evidence type="ECO:0000256" key="8">
    <source>
        <dbReference type="ARBA" id="ARBA00034484"/>
    </source>
</evidence>
<proteinExistence type="inferred from homology"/>
<evidence type="ECO:0000256" key="4">
    <source>
        <dbReference type="ARBA" id="ARBA00022729"/>
    </source>
</evidence>
<evidence type="ECO:0000259" key="10">
    <source>
        <dbReference type="Pfam" id="PF05617"/>
    </source>
</evidence>
<keyword evidence="4 9" id="KW-0732">Signal</keyword>
<evidence type="ECO:0000256" key="6">
    <source>
        <dbReference type="ARBA" id="ARBA00023329"/>
    </source>
</evidence>
<comment type="function">
    <text evidence="7">Involved in the regulation of gamete interactions during the double fertilization and to prevent multiple-pollen tube attraction; mediates the redistribution of the gamete fusogen HAP2/GCS1 to the cell surface after secretion upon sperm arrival.</text>
</comment>
<comment type="similarity">
    <text evidence="8">Belongs to the plant egg cell-secreted peptide family.</text>
</comment>
<evidence type="ECO:0000256" key="5">
    <source>
        <dbReference type="ARBA" id="ARBA00023279"/>
    </source>
</evidence>
<organism evidence="11 12">
    <name type="scientific">Mucuna pruriens</name>
    <name type="common">Velvet bean</name>
    <name type="synonym">Dolichos pruriens</name>
    <dbReference type="NCBI Taxonomy" id="157652"/>
    <lineage>
        <taxon>Eukaryota</taxon>
        <taxon>Viridiplantae</taxon>
        <taxon>Streptophyta</taxon>
        <taxon>Embryophyta</taxon>
        <taxon>Tracheophyta</taxon>
        <taxon>Spermatophyta</taxon>
        <taxon>Magnoliopsida</taxon>
        <taxon>eudicotyledons</taxon>
        <taxon>Gunneridae</taxon>
        <taxon>Pentapetalae</taxon>
        <taxon>rosids</taxon>
        <taxon>fabids</taxon>
        <taxon>Fabales</taxon>
        <taxon>Fabaceae</taxon>
        <taxon>Papilionoideae</taxon>
        <taxon>50 kb inversion clade</taxon>
        <taxon>NPAAA clade</taxon>
        <taxon>indigoferoid/millettioid clade</taxon>
        <taxon>Phaseoleae</taxon>
        <taxon>Mucuna</taxon>
    </lineage>
</organism>
<evidence type="ECO:0000313" key="11">
    <source>
        <dbReference type="EMBL" id="RDY08248.1"/>
    </source>
</evidence>
<feature type="domain" description="Prolamin-like" evidence="10">
    <location>
        <begin position="50"/>
        <end position="114"/>
    </location>
</feature>
<dbReference type="OrthoDB" id="776947at2759"/>
<dbReference type="PANTHER" id="PTHR35293">
    <property type="entry name" value="EGG CELL-SECRETED PROTEIN 1.5"/>
    <property type="match status" value="1"/>
</dbReference>
<evidence type="ECO:0000256" key="7">
    <source>
        <dbReference type="ARBA" id="ARBA00034457"/>
    </source>
</evidence>
<keyword evidence="6" id="KW-0968">Cytoplasmic vesicle</keyword>
<dbReference type="Pfam" id="PF05617">
    <property type="entry name" value="Prolamin_like"/>
    <property type="match status" value="1"/>
</dbReference>
<dbReference type="GO" id="GO:0005576">
    <property type="term" value="C:extracellular region"/>
    <property type="evidence" value="ECO:0007669"/>
    <property type="project" value="UniProtKB-SubCell"/>
</dbReference>
<dbReference type="GO" id="GO:2000008">
    <property type="term" value="P:regulation of protein localization to cell surface"/>
    <property type="evidence" value="ECO:0007669"/>
    <property type="project" value="UniProtKB-ARBA"/>
</dbReference>
<gene>
    <name evidence="11" type="primary">EC1.1</name>
    <name evidence="11" type="ORF">CR513_07538</name>
</gene>
<comment type="caution">
    <text evidence="11">The sequence shown here is derived from an EMBL/GenBank/DDBJ whole genome shotgun (WGS) entry which is preliminary data.</text>
</comment>
<keyword evidence="5" id="KW-0278">Fertilization</keyword>
<dbReference type="EMBL" id="QJKJ01001315">
    <property type="protein sequence ID" value="RDY08248.1"/>
    <property type="molecule type" value="Genomic_DNA"/>
</dbReference>
<evidence type="ECO:0000256" key="2">
    <source>
        <dbReference type="ARBA" id="ARBA00004613"/>
    </source>
</evidence>
<dbReference type="GO" id="GO:0031410">
    <property type="term" value="C:cytoplasmic vesicle"/>
    <property type="evidence" value="ECO:0007669"/>
    <property type="project" value="UniProtKB-SubCell"/>
</dbReference>
<dbReference type="AlphaFoldDB" id="A0A371HZM1"/>
<feature type="chain" id="PRO_5016655968" evidence="9">
    <location>
        <begin position="23"/>
        <end position="202"/>
    </location>
</feature>
<keyword evidence="12" id="KW-1185">Reference proteome</keyword>
<evidence type="ECO:0000256" key="1">
    <source>
        <dbReference type="ARBA" id="ARBA00004541"/>
    </source>
</evidence>